<comment type="caution">
    <text evidence="1">The sequence shown here is derived from an EMBL/GenBank/DDBJ whole genome shotgun (WGS) entry which is preliminary data.</text>
</comment>
<dbReference type="Gene3D" id="3.40.630.30">
    <property type="match status" value="1"/>
</dbReference>
<proteinExistence type="predicted"/>
<keyword evidence="1" id="KW-0012">Acyltransferase</keyword>
<accession>A0ABW5PSH2</accession>
<dbReference type="CDD" id="cd04301">
    <property type="entry name" value="NAT_SF"/>
    <property type="match status" value="1"/>
</dbReference>
<dbReference type="RefSeq" id="WP_141190473.1">
    <property type="nucleotide sequence ID" value="NZ_JBHUMR010000014.1"/>
</dbReference>
<keyword evidence="1" id="KW-0808">Transferase</keyword>
<evidence type="ECO:0000313" key="2">
    <source>
        <dbReference type="Proteomes" id="UP001597458"/>
    </source>
</evidence>
<gene>
    <name evidence="1" type="ORF">ACFSTF_11065</name>
</gene>
<reference evidence="2" key="1">
    <citation type="journal article" date="2019" name="Int. J. Syst. Evol. Microbiol.">
        <title>The Global Catalogue of Microorganisms (GCM) 10K type strain sequencing project: providing services to taxonomists for standard genome sequencing and annotation.</title>
        <authorList>
            <consortium name="The Broad Institute Genomics Platform"/>
            <consortium name="The Broad Institute Genome Sequencing Center for Infectious Disease"/>
            <person name="Wu L."/>
            <person name="Ma J."/>
        </authorList>
    </citation>
    <scope>NUCLEOTIDE SEQUENCE [LARGE SCALE GENOMIC DNA]</scope>
    <source>
        <strain evidence="2">TISTR 2241</strain>
    </source>
</reference>
<name>A0ABW5PSH2_9BACI</name>
<keyword evidence="2" id="KW-1185">Reference proteome</keyword>
<protein>
    <submittedName>
        <fullName evidence="1">GNAT family N-acetyltransferase</fullName>
        <ecNumber evidence="1">2.3.1.-</ecNumber>
    </submittedName>
</protein>
<dbReference type="InterPro" id="IPR016181">
    <property type="entry name" value="Acyl_CoA_acyltransferase"/>
</dbReference>
<organism evidence="1 2">
    <name type="scientific">Terrilactibacillus laevilacticus</name>
    <dbReference type="NCBI Taxonomy" id="1380157"/>
    <lineage>
        <taxon>Bacteria</taxon>
        <taxon>Bacillati</taxon>
        <taxon>Bacillota</taxon>
        <taxon>Bacilli</taxon>
        <taxon>Bacillales</taxon>
        <taxon>Bacillaceae</taxon>
        <taxon>Terrilactibacillus</taxon>
    </lineage>
</organism>
<dbReference type="Proteomes" id="UP001597458">
    <property type="component" value="Unassembled WGS sequence"/>
</dbReference>
<dbReference type="SUPFAM" id="SSF55729">
    <property type="entry name" value="Acyl-CoA N-acyltransferases (Nat)"/>
    <property type="match status" value="1"/>
</dbReference>
<sequence length="70" mass="8165">MHKDYQRNGLGKEVFTCFANYLRTQGIRTMRAGIQTSSSELIFLNKLGFRSLSKTSETDLRKQIMEYELL</sequence>
<dbReference type="EC" id="2.3.1.-" evidence="1"/>
<dbReference type="EMBL" id="JBHUMR010000014">
    <property type="protein sequence ID" value="MFD2617846.1"/>
    <property type="molecule type" value="Genomic_DNA"/>
</dbReference>
<evidence type="ECO:0000313" key="1">
    <source>
        <dbReference type="EMBL" id="MFD2617846.1"/>
    </source>
</evidence>
<dbReference type="GO" id="GO:0016746">
    <property type="term" value="F:acyltransferase activity"/>
    <property type="evidence" value="ECO:0007669"/>
    <property type="project" value="UniProtKB-KW"/>
</dbReference>